<dbReference type="GO" id="GO:0003735">
    <property type="term" value="F:structural constituent of ribosome"/>
    <property type="evidence" value="ECO:0007669"/>
    <property type="project" value="InterPro"/>
</dbReference>
<evidence type="ECO:0000256" key="1">
    <source>
        <dbReference type="ARBA" id="ARBA00006540"/>
    </source>
</evidence>
<proteinExistence type="inferred from homology"/>
<organism evidence="5 6">
    <name type="scientific">Opisthorchis viverrini</name>
    <name type="common">Southeast Asian liver fluke</name>
    <dbReference type="NCBI Taxonomy" id="6198"/>
    <lineage>
        <taxon>Eukaryota</taxon>
        <taxon>Metazoa</taxon>
        <taxon>Spiralia</taxon>
        <taxon>Lophotrochozoa</taxon>
        <taxon>Platyhelminthes</taxon>
        <taxon>Trematoda</taxon>
        <taxon>Digenea</taxon>
        <taxon>Opisthorchiida</taxon>
        <taxon>Opisthorchiata</taxon>
        <taxon>Opisthorchiidae</taxon>
        <taxon>Opisthorchis</taxon>
    </lineage>
</organism>
<dbReference type="SUPFAM" id="SSF50447">
    <property type="entry name" value="Translation proteins"/>
    <property type="match status" value="2"/>
</dbReference>
<dbReference type="InterPro" id="IPR000597">
    <property type="entry name" value="Ribosomal_uL3"/>
</dbReference>
<evidence type="ECO:0000256" key="4">
    <source>
        <dbReference type="SAM" id="MobiDB-lite"/>
    </source>
</evidence>
<dbReference type="RefSeq" id="XP_009169874.1">
    <property type="nucleotide sequence ID" value="XM_009171610.1"/>
</dbReference>
<sequence length="325" mass="37996">MSHRKFLASRHNSMGFTPKERSQRIRRKCKAFSKDRRSLPPHLTVFLGYKAGMTHIVREVDRPRSKVHKRGIFEPVTILEYPPMVFVLLVGYAPTAREPRTFKTVWAEHFTEECRLRFYKDWYTQHHQSQACSISSMSHRKFLASRHNSMGFTPKERSRRIRRKCKAFSKDRRSLPPHLTVFLGYKAGMTHIVREVDRPRSKVHKRGIFEPVTILECPPMVFVLLVGYAPTAREPRTFKTVWAEHFTEECRRRFYKDWCTTGGRLGEAAKEESKDISAPIKSKGNASTKFTLTAKNIISMGGFPQYGEVRNDYVMINYHGKQHIF</sequence>
<dbReference type="PANTHER" id="PTHR11363">
    <property type="entry name" value="60S RIBOSOMAL PROTEIN L3-RELATED"/>
    <property type="match status" value="1"/>
</dbReference>
<keyword evidence="3" id="KW-0687">Ribonucleoprotein</keyword>
<dbReference type="Proteomes" id="UP000054324">
    <property type="component" value="Unassembled WGS sequence"/>
</dbReference>
<reference evidence="5 6" key="1">
    <citation type="submission" date="2013-11" db="EMBL/GenBank/DDBJ databases">
        <title>Opisthorchis viverrini - life in the bile duct.</title>
        <authorList>
            <person name="Young N.D."/>
            <person name="Nagarajan N."/>
            <person name="Lin S.J."/>
            <person name="Korhonen P.K."/>
            <person name="Jex A.R."/>
            <person name="Hall R.S."/>
            <person name="Safavi-Hemami H."/>
            <person name="Kaewkong W."/>
            <person name="Bertrand D."/>
            <person name="Gao S."/>
            <person name="Seet Q."/>
            <person name="Wongkham S."/>
            <person name="Teh B.T."/>
            <person name="Wongkham C."/>
            <person name="Intapan P.M."/>
            <person name="Maleewong W."/>
            <person name="Yang X."/>
            <person name="Hu M."/>
            <person name="Wang Z."/>
            <person name="Hofmann A."/>
            <person name="Sternberg P.W."/>
            <person name="Tan P."/>
            <person name="Wang J."/>
            <person name="Gasser R.B."/>
        </authorList>
    </citation>
    <scope>NUCLEOTIDE SEQUENCE [LARGE SCALE GENOMIC DNA]</scope>
</reference>
<evidence type="ECO:0000256" key="3">
    <source>
        <dbReference type="ARBA" id="ARBA00023274"/>
    </source>
</evidence>
<dbReference type="GO" id="GO:0022625">
    <property type="term" value="C:cytosolic large ribosomal subunit"/>
    <property type="evidence" value="ECO:0007669"/>
    <property type="project" value="TreeGrafter"/>
</dbReference>
<keyword evidence="6" id="KW-1185">Reference proteome</keyword>
<dbReference type="EMBL" id="KL596749">
    <property type="protein sequence ID" value="KER26392.1"/>
    <property type="molecule type" value="Genomic_DNA"/>
</dbReference>
<dbReference type="Gene3D" id="2.40.30.10">
    <property type="entry name" value="Translation factors"/>
    <property type="match status" value="1"/>
</dbReference>
<gene>
    <name evidence="5" type="ORF">T265_06369</name>
</gene>
<evidence type="ECO:0008006" key="7">
    <source>
        <dbReference type="Google" id="ProtNLM"/>
    </source>
</evidence>
<feature type="region of interest" description="Disordered" evidence="4">
    <location>
        <begin position="1"/>
        <end position="22"/>
    </location>
</feature>
<accession>A0A074ZKT4</accession>
<dbReference type="Gene3D" id="3.30.1430.10">
    <property type="match status" value="1"/>
</dbReference>
<dbReference type="CTD" id="20320551"/>
<dbReference type="KEGG" id="ovi:T265_06369"/>
<dbReference type="FunFam" id="2.40.30.10:FF:000079">
    <property type="entry name" value="60S ribosomal protein L3"/>
    <property type="match status" value="1"/>
</dbReference>
<dbReference type="InterPro" id="IPR044892">
    <property type="entry name" value="Ribosomal_L3_dom_3_arc_sf"/>
</dbReference>
<dbReference type="STRING" id="6198.A0A074ZKT4"/>
<dbReference type="PANTHER" id="PTHR11363:SF5">
    <property type="entry name" value="LARGE RIBOSOMAL SUBUNIT PROTEIN UL3"/>
    <property type="match status" value="1"/>
</dbReference>
<evidence type="ECO:0000313" key="5">
    <source>
        <dbReference type="EMBL" id="KER26392.1"/>
    </source>
</evidence>
<evidence type="ECO:0000313" key="6">
    <source>
        <dbReference type="Proteomes" id="UP000054324"/>
    </source>
</evidence>
<dbReference type="GeneID" id="20320551"/>
<dbReference type="AlphaFoldDB" id="A0A074ZKT4"/>
<dbReference type="InterPro" id="IPR009000">
    <property type="entry name" value="Transl_B-barrel_sf"/>
</dbReference>
<dbReference type="GO" id="GO:0006412">
    <property type="term" value="P:translation"/>
    <property type="evidence" value="ECO:0007669"/>
    <property type="project" value="InterPro"/>
</dbReference>
<dbReference type="Gene3D" id="4.10.960.10">
    <property type="entry name" value="Ribosomal protein L3, domain 3"/>
    <property type="match status" value="1"/>
</dbReference>
<dbReference type="Pfam" id="PF00297">
    <property type="entry name" value="Ribosomal_L3"/>
    <property type="match status" value="3"/>
</dbReference>
<name>A0A074ZKT4_OPIVI</name>
<protein>
    <recommendedName>
        <fullName evidence="7">Ribosomal protein L3</fullName>
    </recommendedName>
</protein>
<dbReference type="InterPro" id="IPR045077">
    <property type="entry name" value="L3_arc_euk"/>
</dbReference>
<dbReference type="GO" id="GO:0003723">
    <property type="term" value="F:RNA binding"/>
    <property type="evidence" value="ECO:0007669"/>
    <property type="project" value="TreeGrafter"/>
</dbReference>
<comment type="similarity">
    <text evidence="1">Belongs to the universal ribosomal protein uL3 family.</text>
</comment>
<keyword evidence="2" id="KW-0689">Ribosomal protein</keyword>
<evidence type="ECO:0000256" key="2">
    <source>
        <dbReference type="ARBA" id="ARBA00022980"/>
    </source>
</evidence>
<dbReference type="OrthoDB" id="1611972at2759"/>